<dbReference type="Gene3D" id="3.30.450.90">
    <property type="match status" value="1"/>
</dbReference>
<sequence length="402" mass="44536">MNTGASTADRLDEVLLAHLPDDASVRELMRPFAPLLDDTDVTELVINRPRRVLTETHLGWRAHDYPDLDFERLMSFAVAIATLTSQAVSAEHPVLSALLPGDARIQIVVPPVVPPRTVSVTIRRPSSKEKTLDRYRAEGLFDDTSWLRPAGLDDDALRLLRSSDRQLVRRLDERDFAAFFAQAVTGRLNIVIVGSTGSGKTSFMKTLCQHIPAVERIVTIEDVRELFIRHIENCVHLVYSKGGHGQARVTPADLIASTMRMRPDRVLLAELHGAEAYDFLKLLTTGHSGSITSYHASSAAVAIERFALMAKEHPEAAAYDDVALKRLLFLTIDVVAHMEAQPVFDQTGTQTGKRWAMTEIWFDPLRRYRTAPGQPGTGRRHSDENVSSDARSTVSDAACRAG</sequence>
<reference evidence="5 6" key="1">
    <citation type="submission" date="2021-04" db="EMBL/GenBank/DDBJ databases">
        <authorList>
            <person name="Vanwijnsberghe S."/>
        </authorList>
    </citation>
    <scope>NUCLEOTIDE SEQUENCE [LARGE SCALE GENOMIC DNA]</scope>
    <source>
        <strain evidence="5 6">LMG 32171</strain>
    </source>
</reference>
<dbReference type="Pfam" id="PF00437">
    <property type="entry name" value="T2SSE"/>
    <property type="match status" value="1"/>
</dbReference>
<keyword evidence="2" id="KW-0997">Cell inner membrane</keyword>
<dbReference type="EMBL" id="CAJQYY010000025">
    <property type="protein sequence ID" value="CAG4913560.1"/>
    <property type="molecule type" value="Genomic_DNA"/>
</dbReference>
<dbReference type="RefSeq" id="WP_228981454.1">
    <property type="nucleotide sequence ID" value="NZ_CAJQYY010000025.1"/>
</dbReference>
<dbReference type="InterPro" id="IPR014155">
    <property type="entry name" value="VirB11"/>
</dbReference>
<evidence type="ECO:0000256" key="2">
    <source>
        <dbReference type="RuleBase" id="RU366071"/>
    </source>
</evidence>
<dbReference type="PANTHER" id="PTHR30486">
    <property type="entry name" value="TWITCHING MOTILITY PROTEIN PILT"/>
    <property type="match status" value="1"/>
</dbReference>
<name>A0ABN7QVV9_9BURK</name>
<keyword evidence="2" id="KW-0067">ATP-binding</keyword>
<dbReference type="Gene3D" id="3.40.50.300">
    <property type="entry name" value="P-loop containing nucleotide triphosphate hydrolases"/>
    <property type="match status" value="1"/>
</dbReference>
<protein>
    <recommendedName>
        <fullName evidence="2">Type IV secretion system protein</fullName>
    </recommendedName>
</protein>
<keyword evidence="6" id="KW-1185">Reference proteome</keyword>
<dbReference type="SUPFAM" id="SSF52540">
    <property type="entry name" value="P-loop containing nucleoside triphosphate hydrolases"/>
    <property type="match status" value="1"/>
</dbReference>
<proteinExistence type="inferred from homology"/>
<dbReference type="InterPro" id="IPR001482">
    <property type="entry name" value="T2SS/T4SS_dom"/>
</dbReference>
<keyword evidence="2" id="KW-0472">Membrane</keyword>
<dbReference type="InterPro" id="IPR027417">
    <property type="entry name" value="P-loop_NTPase"/>
</dbReference>
<evidence type="ECO:0000256" key="1">
    <source>
        <dbReference type="ARBA" id="ARBA00006611"/>
    </source>
</evidence>
<keyword evidence="2" id="KW-1003">Cell membrane</keyword>
<dbReference type="NCBIfam" id="TIGR02788">
    <property type="entry name" value="VirB11"/>
    <property type="match status" value="1"/>
</dbReference>
<dbReference type="PANTHER" id="PTHR30486:SF6">
    <property type="entry name" value="TYPE IV PILUS RETRACTATION ATPASE PILT"/>
    <property type="match status" value="1"/>
</dbReference>
<comment type="similarity">
    <text evidence="1 2">Belongs to the GSP E family.</text>
</comment>
<evidence type="ECO:0000313" key="6">
    <source>
        <dbReference type="Proteomes" id="UP000789752"/>
    </source>
</evidence>
<comment type="function">
    <text evidence="2">Part of the Type IV secretion system.</text>
</comment>
<feature type="region of interest" description="Disordered" evidence="3">
    <location>
        <begin position="371"/>
        <end position="402"/>
    </location>
</feature>
<feature type="compositionally biased region" description="Polar residues" evidence="3">
    <location>
        <begin position="385"/>
        <end position="395"/>
    </location>
</feature>
<accession>A0ABN7QVV9</accession>
<evidence type="ECO:0000256" key="3">
    <source>
        <dbReference type="SAM" id="MobiDB-lite"/>
    </source>
</evidence>
<dbReference type="InterPro" id="IPR050921">
    <property type="entry name" value="T4SS_GSP_E_ATPase"/>
</dbReference>
<organism evidence="5 6">
    <name type="scientific">Paraburkholderia gardini</name>
    <dbReference type="NCBI Taxonomy" id="2823469"/>
    <lineage>
        <taxon>Bacteria</taxon>
        <taxon>Pseudomonadati</taxon>
        <taxon>Pseudomonadota</taxon>
        <taxon>Betaproteobacteria</taxon>
        <taxon>Burkholderiales</taxon>
        <taxon>Burkholderiaceae</taxon>
        <taxon>Paraburkholderia</taxon>
    </lineage>
</organism>
<keyword evidence="2" id="KW-0547">Nucleotide-binding</keyword>
<comment type="subcellular location">
    <subcellularLocation>
        <location evidence="2">Cell inner membrane</location>
        <topology evidence="2">Peripheral membrane protein</topology>
        <orientation evidence="2">Cytoplasmic side</orientation>
    </subcellularLocation>
</comment>
<comment type="caution">
    <text evidence="5">The sequence shown here is derived from an EMBL/GenBank/DDBJ whole genome shotgun (WGS) entry which is preliminary data.</text>
</comment>
<feature type="domain" description="Bacterial type II secretion system protein E" evidence="4">
    <location>
        <begin position="171"/>
        <end position="313"/>
    </location>
</feature>
<gene>
    <name evidence="5" type="ORF">R54767_04013</name>
</gene>
<evidence type="ECO:0000259" key="4">
    <source>
        <dbReference type="Pfam" id="PF00437"/>
    </source>
</evidence>
<dbReference type="CDD" id="cd01130">
    <property type="entry name" value="VirB11-like_ATPase"/>
    <property type="match status" value="1"/>
</dbReference>
<dbReference type="Proteomes" id="UP000789752">
    <property type="component" value="Unassembled WGS sequence"/>
</dbReference>
<evidence type="ECO:0000313" key="5">
    <source>
        <dbReference type="EMBL" id="CAG4913560.1"/>
    </source>
</evidence>